<dbReference type="InParanoid" id="A0A2R6RCQ1"/>
<feature type="transmembrane region" description="Helical" evidence="9">
    <location>
        <begin position="272"/>
        <end position="293"/>
    </location>
</feature>
<feature type="transmembrane region" description="Helical" evidence="9">
    <location>
        <begin position="246"/>
        <end position="265"/>
    </location>
</feature>
<feature type="transmembrane region" description="Helical" evidence="9">
    <location>
        <begin position="215"/>
        <end position="240"/>
    </location>
</feature>
<comment type="caution">
    <text evidence="10">The sequence shown here is derived from an EMBL/GenBank/DDBJ whole genome shotgun (WGS) entry which is preliminary data.</text>
</comment>
<reference evidence="11" key="2">
    <citation type="journal article" date="2018" name="BMC Genomics">
        <title>A manually annotated Actinidia chinensis var. chinensis (kiwifruit) genome highlights the challenges associated with draft genomes and gene prediction in plants.</title>
        <authorList>
            <person name="Pilkington S.M."/>
            <person name="Crowhurst R."/>
            <person name="Hilario E."/>
            <person name="Nardozza S."/>
            <person name="Fraser L."/>
            <person name="Peng Y."/>
            <person name="Gunaseelan K."/>
            <person name="Simpson R."/>
            <person name="Tahir J."/>
            <person name="Deroles S.C."/>
            <person name="Templeton K."/>
            <person name="Luo Z."/>
            <person name="Davy M."/>
            <person name="Cheng C."/>
            <person name="McNeilage M."/>
            <person name="Scaglione D."/>
            <person name="Liu Y."/>
            <person name="Zhang Q."/>
            <person name="Datson P."/>
            <person name="De Silva N."/>
            <person name="Gardiner S.E."/>
            <person name="Bassett H."/>
            <person name="Chagne D."/>
            <person name="McCallum J."/>
            <person name="Dzierzon H."/>
            <person name="Deng C."/>
            <person name="Wang Y.Y."/>
            <person name="Barron L."/>
            <person name="Manako K."/>
            <person name="Bowen J."/>
            <person name="Foster T.M."/>
            <person name="Erridge Z.A."/>
            <person name="Tiffin H."/>
            <person name="Waite C.N."/>
            <person name="Davies K.M."/>
            <person name="Grierson E.P."/>
            <person name="Laing W.A."/>
            <person name="Kirk R."/>
            <person name="Chen X."/>
            <person name="Wood M."/>
            <person name="Montefiori M."/>
            <person name="Brummell D.A."/>
            <person name="Schwinn K.E."/>
            <person name="Catanach A."/>
            <person name="Fullerton C."/>
            <person name="Li D."/>
            <person name="Meiyalaghan S."/>
            <person name="Nieuwenhuizen N."/>
            <person name="Read N."/>
            <person name="Prakash R."/>
            <person name="Hunter D."/>
            <person name="Zhang H."/>
            <person name="McKenzie M."/>
            <person name="Knabel M."/>
            <person name="Harris A."/>
            <person name="Allan A.C."/>
            <person name="Gleave A."/>
            <person name="Chen A."/>
            <person name="Janssen B.J."/>
            <person name="Plunkett B."/>
            <person name="Ampomah-Dwamena C."/>
            <person name="Voogd C."/>
            <person name="Leif D."/>
            <person name="Lafferty D."/>
            <person name="Souleyre E.J.F."/>
            <person name="Varkonyi-Gasic E."/>
            <person name="Gambi F."/>
            <person name="Hanley J."/>
            <person name="Yao J.L."/>
            <person name="Cheung J."/>
            <person name="David K.M."/>
            <person name="Warren B."/>
            <person name="Marsh K."/>
            <person name="Snowden K.C."/>
            <person name="Lin-Wang K."/>
            <person name="Brian L."/>
            <person name="Martinez-Sanchez M."/>
            <person name="Wang M."/>
            <person name="Ileperuma N."/>
            <person name="Macnee N."/>
            <person name="Campin R."/>
            <person name="McAtee P."/>
            <person name="Drummond R.S.M."/>
            <person name="Espley R.V."/>
            <person name="Ireland H.S."/>
            <person name="Wu R."/>
            <person name="Atkinson R.G."/>
            <person name="Karunairetnam S."/>
            <person name="Bulley S."/>
            <person name="Chunkath S."/>
            <person name="Hanley Z."/>
            <person name="Storey R."/>
            <person name="Thrimawithana A.H."/>
            <person name="Thomson S."/>
            <person name="David C."/>
            <person name="Testolin R."/>
            <person name="Huang H."/>
            <person name="Hellens R.P."/>
            <person name="Schaffer R.J."/>
        </authorList>
    </citation>
    <scope>NUCLEOTIDE SEQUENCE [LARGE SCALE GENOMIC DNA]</scope>
    <source>
        <strain evidence="11">cv. Red5</strain>
    </source>
</reference>
<dbReference type="OrthoDB" id="73465at2759"/>
<evidence type="ECO:0000256" key="2">
    <source>
        <dbReference type="ARBA" id="ARBA00007049"/>
    </source>
</evidence>
<dbReference type="AlphaFoldDB" id="A0A2R6RCQ1"/>
<evidence type="ECO:0000256" key="3">
    <source>
        <dbReference type="ARBA" id="ARBA00022496"/>
    </source>
</evidence>
<sequence length="305" mass="32935">MLKKGFKMATITITSPLLGEVGDEEFLEKKNKAIGSRSERPKGTWRGEFVKSIVYAGLDAIVTCFSLISSISAGKLSSGAIDICIVVDVLVLGIANLVADGISMGFGDYMSTSTEREVAAKERLIMEWDVTNYCGPQKLELLQYYQARGMDVHDATMFILCHLAILYEVQNVVASCKVVNTFAKYKDILVDIKMVAQKGMLPLDKANNKPWKNGLVTFVAFIIFGSTPLLSFLVLVPFTQNDSHKFVGACVLFALALAILGVAKAKIAGESYALSVVVTLLNGVIAATAAYVIGWTLGNVVGLED</sequence>
<accession>A0A2R6RCQ1</accession>
<dbReference type="Proteomes" id="UP000241394">
    <property type="component" value="Chromosome LG7"/>
</dbReference>
<evidence type="ECO:0000256" key="5">
    <source>
        <dbReference type="ARBA" id="ARBA00022692"/>
    </source>
</evidence>
<evidence type="ECO:0000313" key="11">
    <source>
        <dbReference type="Proteomes" id="UP000241394"/>
    </source>
</evidence>
<evidence type="ECO:0000256" key="1">
    <source>
        <dbReference type="ARBA" id="ARBA00004128"/>
    </source>
</evidence>
<dbReference type="GO" id="GO:0005774">
    <property type="term" value="C:vacuolar membrane"/>
    <property type="evidence" value="ECO:0007669"/>
    <property type="project" value="UniProtKB-SubCell"/>
</dbReference>
<dbReference type="OMA" id="PWKGEYA"/>
<protein>
    <submittedName>
        <fullName evidence="10">Vacuolar iron transporter like</fullName>
    </submittedName>
</protein>
<comment type="similarity">
    <text evidence="2">Belongs to the CCC1 family.</text>
</comment>
<keyword evidence="3" id="KW-0813">Transport</keyword>
<keyword evidence="4" id="KW-0926">Vacuole</keyword>
<keyword evidence="7 9" id="KW-0472">Membrane</keyword>
<organism evidence="10 11">
    <name type="scientific">Actinidia chinensis var. chinensis</name>
    <name type="common">Chinese soft-hair kiwi</name>
    <dbReference type="NCBI Taxonomy" id="1590841"/>
    <lineage>
        <taxon>Eukaryota</taxon>
        <taxon>Viridiplantae</taxon>
        <taxon>Streptophyta</taxon>
        <taxon>Embryophyta</taxon>
        <taxon>Tracheophyta</taxon>
        <taxon>Spermatophyta</taxon>
        <taxon>Magnoliopsida</taxon>
        <taxon>eudicotyledons</taxon>
        <taxon>Gunneridae</taxon>
        <taxon>Pentapetalae</taxon>
        <taxon>asterids</taxon>
        <taxon>Ericales</taxon>
        <taxon>Actinidiaceae</taxon>
        <taxon>Actinidia</taxon>
    </lineage>
</organism>
<keyword evidence="6 9" id="KW-1133">Transmembrane helix</keyword>
<evidence type="ECO:0000256" key="7">
    <source>
        <dbReference type="ARBA" id="ARBA00023136"/>
    </source>
</evidence>
<feature type="transmembrane region" description="Helical" evidence="9">
    <location>
        <begin position="52"/>
        <end position="73"/>
    </location>
</feature>
<keyword evidence="5 9" id="KW-0812">Transmembrane</keyword>
<comment type="subcellular location">
    <subcellularLocation>
        <location evidence="1">Vacuole membrane</location>
        <topology evidence="1">Multi-pass membrane protein</topology>
    </subcellularLocation>
</comment>
<dbReference type="GO" id="GO:0006826">
    <property type="term" value="P:iron ion transport"/>
    <property type="evidence" value="ECO:0007669"/>
    <property type="project" value="UniProtKB-KW"/>
</dbReference>
<dbReference type="PANTHER" id="PTHR31851">
    <property type="entry name" value="FE(2+)/MN(2+) TRANSPORTER PCL1"/>
    <property type="match status" value="1"/>
</dbReference>
<dbReference type="GO" id="GO:0030026">
    <property type="term" value="P:intracellular manganese ion homeostasis"/>
    <property type="evidence" value="ECO:0007669"/>
    <property type="project" value="InterPro"/>
</dbReference>
<evidence type="ECO:0000256" key="6">
    <source>
        <dbReference type="ARBA" id="ARBA00022989"/>
    </source>
</evidence>
<gene>
    <name evidence="10" type="ORF">CEY00_Acc07648</name>
</gene>
<proteinExistence type="inferred from homology"/>
<dbReference type="InterPro" id="IPR008217">
    <property type="entry name" value="Ccc1_fam"/>
</dbReference>
<evidence type="ECO:0000313" key="10">
    <source>
        <dbReference type="EMBL" id="PSS26352.1"/>
    </source>
</evidence>
<evidence type="ECO:0000256" key="4">
    <source>
        <dbReference type="ARBA" id="ARBA00022554"/>
    </source>
</evidence>
<dbReference type="Pfam" id="PF01988">
    <property type="entry name" value="VIT1"/>
    <property type="match status" value="1"/>
</dbReference>
<keyword evidence="3" id="KW-0406">Ion transport</keyword>
<comment type="catalytic activity">
    <reaction evidence="8">
        <text>Fe(2+)(in) = Fe(2+)(out)</text>
        <dbReference type="Rhea" id="RHEA:28486"/>
        <dbReference type="ChEBI" id="CHEBI:29033"/>
    </reaction>
    <physiologicalReaction direction="left-to-right" evidence="8">
        <dbReference type="Rhea" id="RHEA:28487"/>
    </physiologicalReaction>
</comment>
<dbReference type="STRING" id="1590841.A0A2R6RCQ1"/>
<keyword evidence="3" id="KW-0408">Iron</keyword>
<feature type="transmembrane region" description="Helical" evidence="9">
    <location>
        <begin position="79"/>
        <end position="99"/>
    </location>
</feature>
<keyword evidence="3" id="KW-0410">Iron transport</keyword>
<keyword evidence="11" id="KW-1185">Reference proteome</keyword>
<evidence type="ECO:0000256" key="8">
    <source>
        <dbReference type="ARBA" id="ARBA00044464"/>
    </source>
</evidence>
<evidence type="ECO:0000256" key="9">
    <source>
        <dbReference type="SAM" id="Phobius"/>
    </source>
</evidence>
<dbReference type="EMBL" id="NKQK01000007">
    <property type="protein sequence ID" value="PSS26352.1"/>
    <property type="molecule type" value="Genomic_DNA"/>
</dbReference>
<dbReference type="GO" id="GO:0005384">
    <property type="term" value="F:manganese ion transmembrane transporter activity"/>
    <property type="evidence" value="ECO:0007669"/>
    <property type="project" value="InterPro"/>
</dbReference>
<name>A0A2R6RCQ1_ACTCC</name>
<reference evidence="10 11" key="1">
    <citation type="submission" date="2017-07" db="EMBL/GenBank/DDBJ databases">
        <title>An improved, manually edited Actinidia chinensis var. chinensis (kiwifruit) genome highlights the challenges associated with draft genomes and gene prediction in plants.</title>
        <authorList>
            <person name="Pilkington S."/>
            <person name="Crowhurst R."/>
            <person name="Hilario E."/>
            <person name="Nardozza S."/>
            <person name="Fraser L."/>
            <person name="Peng Y."/>
            <person name="Gunaseelan K."/>
            <person name="Simpson R."/>
            <person name="Tahir J."/>
            <person name="Deroles S."/>
            <person name="Templeton K."/>
            <person name="Luo Z."/>
            <person name="Davy M."/>
            <person name="Cheng C."/>
            <person name="Mcneilage M."/>
            <person name="Scaglione D."/>
            <person name="Liu Y."/>
            <person name="Zhang Q."/>
            <person name="Datson P."/>
            <person name="De Silva N."/>
            <person name="Gardiner S."/>
            <person name="Bassett H."/>
            <person name="Chagne D."/>
            <person name="Mccallum J."/>
            <person name="Dzierzon H."/>
            <person name="Deng C."/>
            <person name="Wang Y.-Y."/>
            <person name="Barron N."/>
            <person name="Manako K."/>
            <person name="Bowen J."/>
            <person name="Foster T."/>
            <person name="Erridge Z."/>
            <person name="Tiffin H."/>
            <person name="Waite C."/>
            <person name="Davies K."/>
            <person name="Grierson E."/>
            <person name="Laing W."/>
            <person name="Kirk R."/>
            <person name="Chen X."/>
            <person name="Wood M."/>
            <person name="Montefiori M."/>
            <person name="Brummell D."/>
            <person name="Schwinn K."/>
            <person name="Catanach A."/>
            <person name="Fullerton C."/>
            <person name="Li D."/>
            <person name="Meiyalaghan S."/>
            <person name="Nieuwenhuizen N."/>
            <person name="Read N."/>
            <person name="Prakash R."/>
            <person name="Hunter D."/>
            <person name="Zhang H."/>
            <person name="Mckenzie M."/>
            <person name="Knabel M."/>
            <person name="Harris A."/>
            <person name="Allan A."/>
            <person name="Chen A."/>
            <person name="Janssen B."/>
            <person name="Plunkett B."/>
            <person name="Dwamena C."/>
            <person name="Voogd C."/>
            <person name="Leif D."/>
            <person name="Lafferty D."/>
            <person name="Souleyre E."/>
            <person name="Varkonyi-Gasic E."/>
            <person name="Gambi F."/>
            <person name="Hanley J."/>
            <person name="Yao J.-L."/>
            <person name="Cheung J."/>
            <person name="David K."/>
            <person name="Warren B."/>
            <person name="Marsh K."/>
            <person name="Snowden K."/>
            <person name="Lin-Wang K."/>
            <person name="Brian L."/>
            <person name="Martinez-Sanchez M."/>
            <person name="Wang M."/>
            <person name="Ileperuma N."/>
            <person name="Macnee N."/>
            <person name="Campin R."/>
            <person name="Mcatee P."/>
            <person name="Drummond R."/>
            <person name="Espley R."/>
            <person name="Ireland H."/>
            <person name="Wu R."/>
            <person name="Atkinson R."/>
            <person name="Karunairetnam S."/>
            <person name="Bulley S."/>
            <person name="Chunkath S."/>
            <person name="Hanley Z."/>
            <person name="Storey R."/>
            <person name="Thrimawithana A."/>
            <person name="Thomson S."/>
            <person name="David C."/>
            <person name="Testolin R."/>
        </authorList>
    </citation>
    <scope>NUCLEOTIDE SEQUENCE [LARGE SCALE GENOMIC DNA]</scope>
    <source>
        <strain evidence="11">cv. Red5</strain>
        <tissue evidence="10">Young leaf</tissue>
    </source>
</reference>
<dbReference type="Gramene" id="PSS26352">
    <property type="protein sequence ID" value="PSS26352"/>
    <property type="gene ID" value="CEY00_Acc07648"/>
</dbReference>